<protein>
    <submittedName>
        <fullName evidence="2">Uncharacterized protein</fullName>
    </submittedName>
</protein>
<comment type="caution">
    <text evidence="2">The sequence shown here is derived from an EMBL/GenBank/DDBJ whole genome shotgun (WGS) entry which is preliminary data.</text>
</comment>
<sequence>MTGPTGNNQLGLENVTSIINHPEASEVRNNTCHDAYIARLEQQIADLQEEVERARSLTTLSRTLDAILLPEPRNTVPIPSQFSSLSLPIPDHSQPHNIQPKNMPASNPQYATLPTSKQNSLPITNQYPQYVTAPLHHQNTPTRNHPITQYISFAHVASPNEQCVPPIYMMEAQPFTTPMPIKYKTYIDQYEKKENSAKEDERNREIRSLKEAIKRLQITKEGEGLEYEDLCVHPDIDLPTGYK</sequence>
<keyword evidence="3" id="KW-1185">Reference proteome</keyword>
<reference evidence="2" key="1">
    <citation type="submission" date="2016-11" db="EMBL/GenBank/DDBJ databases">
        <title>The genome of Nicotiana attenuata.</title>
        <authorList>
            <person name="Xu S."/>
            <person name="Brockmoeller T."/>
            <person name="Gaquerel E."/>
            <person name="Navarro A."/>
            <person name="Kuhl H."/>
            <person name="Gase K."/>
            <person name="Ling Z."/>
            <person name="Zhou W."/>
            <person name="Kreitzer C."/>
            <person name="Stanke M."/>
            <person name="Tang H."/>
            <person name="Lyons E."/>
            <person name="Pandey P."/>
            <person name="Pandey S.P."/>
            <person name="Timmermann B."/>
            <person name="Baldwin I.T."/>
        </authorList>
    </citation>
    <scope>NUCLEOTIDE SEQUENCE [LARGE SCALE GENOMIC DNA]</scope>
    <source>
        <strain evidence="2">UT</strain>
    </source>
</reference>
<evidence type="ECO:0000256" key="1">
    <source>
        <dbReference type="SAM" id="Coils"/>
    </source>
</evidence>
<proteinExistence type="predicted"/>
<name>A0A314KMX4_NICAT</name>
<dbReference type="AlphaFoldDB" id="A0A314KMX4"/>
<accession>A0A314KMX4</accession>
<evidence type="ECO:0000313" key="3">
    <source>
        <dbReference type="Proteomes" id="UP000187609"/>
    </source>
</evidence>
<dbReference type="Gramene" id="OIT30562">
    <property type="protein sequence ID" value="OIT30562"/>
    <property type="gene ID" value="A4A49_56291"/>
</dbReference>
<feature type="coiled-coil region" evidence="1">
    <location>
        <begin position="30"/>
        <end position="57"/>
    </location>
</feature>
<organism evidence="2 3">
    <name type="scientific">Nicotiana attenuata</name>
    <name type="common">Coyote tobacco</name>
    <dbReference type="NCBI Taxonomy" id="49451"/>
    <lineage>
        <taxon>Eukaryota</taxon>
        <taxon>Viridiplantae</taxon>
        <taxon>Streptophyta</taxon>
        <taxon>Embryophyta</taxon>
        <taxon>Tracheophyta</taxon>
        <taxon>Spermatophyta</taxon>
        <taxon>Magnoliopsida</taxon>
        <taxon>eudicotyledons</taxon>
        <taxon>Gunneridae</taxon>
        <taxon>Pentapetalae</taxon>
        <taxon>asterids</taxon>
        <taxon>lamiids</taxon>
        <taxon>Solanales</taxon>
        <taxon>Solanaceae</taxon>
        <taxon>Nicotianoideae</taxon>
        <taxon>Nicotianeae</taxon>
        <taxon>Nicotiana</taxon>
    </lineage>
</organism>
<feature type="coiled-coil region" evidence="1">
    <location>
        <begin position="183"/>
        <end position="219"/>
    </location>
</feature>
<evidence type="ECO:0000313" key="2">
    <source>
        <dbReference type="EMBL" id="OIT30562.1"/>
    </source>
</evidence>
<feature type="non-terminal residue" evidence="2">
    <location>
        <position position="243"/>
    </location>
</feature>
<keyword evidence="1" id="KW-0175">Coiled coil</keyword>
<gene>
    <name evidence="2" type="ORF">A4A49_56291</name>
</gene>
<dbReference type="EMBL" id="MJEQ01001483">
    <property type="protein sequence ID" value="OIT30562.1"/>
    <property type="molecule type" value="Genomic_DNA"/>
</dbReference>
<dbReference type="Proteomes" id="UP000187609">
    <property type="component" value="Unassembled WGS sequence"/>
</dbReference>
<dbReference type="SMR" id="A0A314KMX4"/>